<dbReference type="Proteomes" id="UP000198779">
    <property type="component" value="Unassembled WGS sequence"/>
</dbReference>
<evidence type="ECO:0000313" key="4">
    <source>
        <dbReference type="Proteomes" id="UP000199134"/>
    </source>
</evidence>
<dbReference type="Pfam" id="PF12669">
    <property type="entry name" value="FeoB_associated"/>
    <property type="match status" value="1"/>
</dbReference>
<protein>
    <recommendedName>
        <fullName evidence="5">Virus attachment protein p12 family protein</fullName>
    </recommendedName>
</protein>
<evidence type="ECO:0000313" key="3">
    <source>
        <dbReference type="Proteomes" id="UP000198779"/>
    </source>
</evidence>
<evidence type="ECO:0000313" key="2">
    <source>
        <dbReference type="EMBL" id="SDN74684.1"/>
    </source>
</evidence>
<dbReference type="EMBL" id="FNCQ01000005">
    <property type="protein sequence ID" value="SDG52826.1"/>
    <property type="molecule type" value="Genomic_DNA"/>
</dbReference>
<reference evidence="2 3" key="1">
    <citation type="submission" date="2016-10" db="EMBL/GenBank/DDBJ databases">
        <authorList>
            <person name="Varghese N."/>
            <person name="Submissions S."/>
        </authorList>
    </citation>
    <scope>NUCLEOTIDE SEQUENCE</scope>
    <source>
        <strain evidence="2">BP1-145</strain>
        <strain evidence="3">BP1-148</strain>
    </source>
</reference>
<evidence type="ECO:0000313" key="1">
    <source>
        <dbReference type="EMBL" id="SDG52826.1"/>
    </source>
</evidence>
<reference evidence="1 4" key="2">
    <citation type="submission" date="2016-10" db="EMBL/GenBank/DDBJ databases">
        <authorList>
            <person name="de Groot N.N."/>
        </authorList>
    </citation>
    <scope>NUCLEOTIDE SEQUENCE [LARGE SCALE GENOMIC DNA]</scope>
    <source>
        <strain evidence="4">BP1-145</strain>
        <strain evidence="1">BP1-148</strain>
    </source>
</reference>
<organism evidence="2 4">
    <name type="scientific">Prevotella communis</name>
    <dbReference type="NCBI Taxonomy" id="2913614"/>
    <lineage>
        <taxon>Bacteria</taxon>
        <taxon>Pseudomonadati</taxon>
        <taxon>Bacteroidota</taxon>
        <taxon>Bacteroidia</taxon>
        <taxon>Bacteroidales</taxon>
        <taxon>Prevotellaceae</taxon>
        <taxon>Prevotella</taxon>
    </lineage>
</organism>
<accession>A0A1G7UZ86</accession>
<name>A0A1H0DWW6_9BACT</name>
<evidence type="ECO:0008006" key="5">
    <source>
        <dbReference type="Google" id="ProtNLM"/>
    </source>
</evidence>
<sequence length="64" mass="7044">MEIIIVIAIIIASVAYVVNRITRTIRNKSCACDDCPGCALKEQMQKKGGNPCCDCKKPQKNFAK</sequence>
<keyword evidence="3" id="KW-1185">Reference proteome</keyword>
<dbReference type="EMBL" id="FNIW01000002">
    <property type="protein sequence ID" value="SDN74684.1"/>
    <property type="molecule type" value="Genomic_DNA"/>
</dbReference>
<gene>
    <name evidence="2" type="ORF">SAMN04487900_102199</name>
    <name evidence="1" type="ORF">SAMN04487901_10529</name>
</gene>
<accession>A0A1H0DWW6</accession>
<dbReference type="STRING" id="645274.SAMN04487901_10529"/>
<dbReference type="Proteomes" id="UP000199134">
    <property type="component" value="Unassembled WGS sequence"/>
</dbReference>
<dbReference type="RefSeq" id="WP_143005667.1">
    <property type="nucleotide sequence ID" value="NZ_CP091790.1"/>
</dbReference>
<dbReference type="AlphaFoldDB" id="A0A1H0DWW6"/>
<proteinExistence type="predicted"/>